<feature type="domain" description="HECT" evidence="15">
    <location>
        <begin position="2998"/>
        <end position="3330"/>
    </location>
</feature>
<feature type="active site" description="Glycyl thioester intermediate" evidence="12">
    <location>
        <position position="3297"/>
    </location>
</feature>
<sequence length="3330" mass="382072">MIVIAPCKQLQKEERAKPFKPLMDKLTKNCSEEDFLHAISQIQEWDRSRDDLYVWIPVLDRMDEILKKIVEKYHYKPTINESDNTESPVKLIVMNQEDENIVVTITAFTARLLYNSTGVSVYSSLDRMWCLINSPNFKVKIGAMEIMALMAERHSLLGEKIPNTSPLADNNLKEKAKMLILSLPSSAMDDSSNHFSLVDLFFDEKKYPSSWDNLKFMYYTPKNVMKFFKLNKEQLKSLTLQQIFDKGMCEIPADRWFEFSVKSTIAKAFSDDSFENKELRNSAIRVKLNSLAYINIVLPPPKVSSTVFEIDTYIFECLNEFIMLSETKLPRSIRSDAVFALECISLSKIWCSDIVKNLGGNMPHGILFQALKYIAKIMRENKVDEVDENYNVRFFYLISNIAGMNSLHDTLVSSGLISSLLEIISIPNCKFYRTMASASHLLKIILWDFETATQFYNDNGFNILIQCITNEVKFAIEHPEFGKPSPYVKVYYSFSFRQLSFMRALLKLVRTVLSCDSSDRIRNLIDSPILPALNKIIENRSIFGYTLVADALEVIQDMINSEPTIYPILVESQTISTIFNNFDNFLGPCGSLLKTLPTLISAICLNVNGLKEVKERKLVSKLFEVVKNVEFAKIIVWEEHDYHYGNELDELARHYPDLKPELEAGFIQTIKDVSRQISFSQPSIYTSTKTGCTDIFYKSESTEVIDMEEGAKTMEVFEIQDSSFVLSVLTALISACSWPALVEELEPKDIYSLISVNNMPFDFINSNACMEFVDFIISLNDQKNTFGFEELIETVAAKLTEIGTFLTYSNSKSFILNNSYETVKDLFEKVNTICGLLNVLGRVYMNYPSLYSSRIAILFKFVKEGSFDLLDNLFKLFEKCSLEEFYIREKLPTKVCEETTPQSSTRYPPLVIHKGTKLLDLKFYSKKNSAKFKNTFQIRFVLNKIQYEIAEMLRSLVKLSSTKVFTFDKEHKTWEIKLRGMVVQNISNLLDFGTLPIEKYYSHYLVLLHFFNDILTLPYGGNSIEHLQIVSISLFYKYKVHEKYLYIIENILSLLPAIDFEFSPDIGKIKYIKDDKNILFLLFKFSTNFLSRTIDSKYLEESHSVTSYFFDEDAEMQRMQGHIPTCFRDNVKSVLLSHYRNLLTENLWLLSTKKLSTIFADELIVFFAAFFKYTKFPEREPERVPLAYVSWDKQKPSYVKVSLLEKYGVSHEAAVDYLIKYQDKLPREKIDLIADWDGYSKELLSADVSSSFKPDYMVSEADLQSFETRVGDFKKCVSLKLIIDMFVSYPDAARSIYSLLLEINEDDRDILLENILKNIEQNLEKNNSACIGPSFSLFGNVLKRMPLSTYPHIKVLDKACHIISDYLSTECAQESFFSELLFAYETIFAANQIPEAESVLNDVVVPFNSNITKIHVPKEISSKIYECLIKVREVTNIKSAISITRVLVLYAKDYNLAKQIAKSGVLSCLLKCIGVNQKNEMLAMLEGPFLVLLRFCFETREIVKDVISYEIEKAFTTRAIGDESEKQRNLSTLLLEKANLVLRDPDVFVDVLSKDARFESFNGQNELETPMVRRYIDPSTEESNKKTQDNSNFGIAYRTGIVHLLFAQLMAASKKDWLSEPPLNEEEKSKLAKSKKSNTSFKNPVWLYMVFLLQVLIELVGSYKQAKFELLTFSKRNIYSNSTKPRPTFINFLLFDLLSLPKKDNIEAKRSLINDLVSTLLCAFLSSPPVVKKLKDNKPSFKYVDADIVFIQKFSLECILKALNGVSESNKSILENISKIHIWFKLIEIVLTSKKANLMDVIGHVMYTSDRCSLCKIMLDLDLPNVITSSIANLDMNYPPAVKLFNVSIQSLNAISSIRENNVDLFDIGNNEEDVEEDVESEKEEDTNMFKNSALGMYDVEDIEDEEDDDNDIIGDDDSLLGDDDNDEIAFVDEDQDMEVVFSDGEGDDEEGERERERERERDRSNVTSHFENIDDYGVSDSDIEIEVIRDEDLEDGESDTNDEQEERDSDNMSIDIEEEEEMLDFYNSIEDQSDWDSGISDFSDSEIDADDEHHAPLFEDGNFDQDGYESQIESDMEPVFEIHEPEDATGNIMDRWRSFGGNVARVSQVRTTHFNDTPSTHPRSHLNRRRHSRNSQHHMDSHDISTHFIYLRDRNMGDIANSLSNIFGGPFQNEGTLGGDGFLHEFMTPLDFEVFTNQSRSPDQPLVLGSRRARGFRARTFDFTTSNIITDFRFNIELSSTSVRWDDVYSMFYSSKLFSYNVIPAIVNRIFNVSLKLHLKKKEEEMELKRKMQERLEELKRIQAARKRKFTELDEEAEENYIDSSSDEHTDPVYVDIGGQPVDVSRTDIDPEYLRALPEELREEVFYEHVAASRLRRLSQRGTNPQPIRRGSEVTPEFFSSLPEDIREQIIERESRLHDENVFEEDEDDNEPENVAAREQIQEILTNQERLADGDNAGGALLDRINSLVNHISSTSNPITNHNTGNHTTNTHSSNKQKKKARNHFSPLLDRSGIAVVLKSIFIPQAYIKRDDHHVLYQSLCYSKQNRSDLLNFILLILADGINSQSNLEKIYNFICRRASPSTPKTVQFSLNINCSPLLVASQCIEALQYLVDCVGSVKLFFIAEHESLLVNKFPFKSKKDICTSNPKWPINYLFVLLTKKIITDESVLMDLVTNILQFCTKTIKSLMKSKKSNVLVPHIDASSYNSIVNVLKLDSCSTKVFQQTLTTMKNLCCIKGAKQDFIESLQFIASISVTKLIEGLDQLAKELPKVKEGNEINSEIIQQFLSPSSEQSKLLKVLTSIDYLSTSNIDSGDDTAHKNDKDEVVEDEKVSSLLKIYDGMELGNLWSALSRTLTQFENHKELTTSAAMLLPLIESLMVVCKHSKVSKSKELQFSDKDTFQVDFAKEPVANLFFLFTDSHKKLLNEMIRSNSKLMSGPFALLVKNSKVLDFDNKRFYFMGKIEAESKDRQKLSIKVSREQVFMDSYRALFFKPVQEMKNCKLEVTFKDEQGVDAGGVKREWYQILSRQMVNPDYALFTPVPSDKNTFHPNRTSGINPEHLSFFKFIGMVIGKAIRDKCYVDCHFSRDVYKGLLDKPVSLKDMESVDPDYYKSLVWILENDITDVIEETFSVETDDYGEHNIIDLKPNGHNIAVTEENKNEYVQKILSYKLQTSVQDQMNNFLFGFYSMVPKELITIFNEQEVELLMSGLPDIDINDWKSNTVYVNYTPSCKQINYFWRAVKSFDKEERAKLLQFVTGTSKVPLNGFKELAGVNGVSKFSIHKDYGATDRLPSSHTCFNQLDLPAYDSYETLRKALLLAINEGHQGFGIA</sequence>
<dbReference type="InterPro" id="IPR035983">
    <property type="entry name" value="Hect_E3_ubiquitin_ligase"/>
</dbReference>
<dbReference type="UniPathway" id="UPA00143"/>
<keyword evidence="9" id="KW-0539">Nucleus</keyword>
<organism evidence="16 17">
    <name type="scientific">Saccharomycodes ludwigii</name>
    <dbReference type="NCBI Taxonomy" id="36035"/>
    <lineage>
        <taxon>Eukaryota</taxon>
        <taxon>Fungi</taxon>
        <taxon>Dikarya</taxon>
        <taxon>Ascomycota</taxon>
        <taxon>Saccharomycotina</taxon>
        <taxon>Saccharomycetes</taxon>
        <taxon>Saccharomycodales</taxon>
        <taxon>Saccharomycodaceae</taxon>
        <taxon>Saccharomycodes</taxon>
    </lineage>
</organism>
<dbReference type="Gene3D" id="3.30.2410.10">
    <property type="entry name" value="Hect, E3 ligase catalytic domain"/>
    <property type="match status" value="1"/>
</dbReference>
<feature type="compositionally biased region" description="Basic and acidic residues" evidence="14">
    <location>
        <begin position="1953"/>
        <end position="1965"/>
    </location>
</feature>
<dbReference type="GO" id="GO:0051028">
    <property type="term" value="P:mRNA transport"/>
    <property type="evidence" value="ECO:0007669"/>
    <property type="project" value="UniProtKB-KW"/>
</dbReference>
<evidence type="ECO:0000256" key="11">
    <source>
        <dbReference type="ARBA" id="ARBA00076267"/>
    </source>
</evidence>
<evidence type="ECO:0000256" key="13">
    <source>
        <dbReference type="SAM" id="Coils"/>
    </source>
</evidence>
<evidence type="ECO:0000313" key="16">
    <source>
        <dbReference type="EMBL" id="SSD59435.1"/>
    </source>
</evidence>
<dbReference type="EC" id="2.3.2.26" evidence="4"/>
<dbReference type="FunFam" id="3.90.1750.10:FF:000003">
    <property type="entry name" value="E3 ubiquitin-protein ligase UPL1"/>
    <property type="match status" value="1"/>
</dbReference>
<feature type="compositionally biased region" description="Acidic residues" evidence="14">
    <location>
        <begin position="1982"/>
        <end position="2009"/>
    </location>
</feature>
<proteinExistence type="inferred from homology"/>
<comment type="catalytic activity">
    <reaction evidence="1">
        <text>S-ubiquitinyl-[E2 ubiquitin-conjugating enzyme]-L-cysteine + [acceptor protein]-L-lysine = [E2 ubiquitin-conjugating enzyme]-L-cysteine + N(6)-ubiquitinyl-[acceptor protein]-L-lysine.</text>
        <dbReference type="EC" id="2.3.2.26"/>
    </reaction>
</comment>
<dbReference type="CDD" id="cd00078">
    <property type="entry name" value="HECTc"/>
    <property type="match status" value="1"/>
</dbReference>
<feature type="region of interest" description="Disordered" evidence="14">
    <location>
        <begin position="1904"/>
        <end position="2012"/>
    </location>
</feature>
<dbReference type="Proteomes" id="UP000262825">
    <property type="component" value="Unassembled WGS sequence"/>
</dbReference>
<evidence type="ECO:0000256" key="5">
    <source>
        <dbReference type="ARBA" id="ARBA00022448"/>
    </source>
</evidence>
<dbReference type="Pfam" id="PF06012">
    <property type="entry name" value="DUF908"/>
    <property type="match status" value="2"/>
</dbReference>
<protein>
    <recommendedName>
        <fullName evidence="4">HECT-type E3 ubiquitin transferase</fullName>
        <ecNumber evidence="4">2.3.2.26</ecNumber>
    </recommendedName>
    <alternativeName>
        <fullName evidence="11">HECT-type E3 ubiquitin transferase TOM1</fullName>
    </alternativeName>
</protein>
<keyword evidence="6" id="KW-0808">Transferase</keyword>
<evidence type="ECO:0000256" key="10">
    <source>
        <dbReference type="ARBA" id="ARBA00034494"/>
    </source>
</evidence>
<dbReference type="Pfam" id="PF14377">
    <property type="entry name" value="UBM"/>
    <property type="match status" value="2"/>
</dbReference>
<dbReference type="EMBL" id="UFAJ01000141">
    <property type="protein sequence ID" value="SSD59435.1"/>
    <property type="molecule type" value="Genomic_DNA"/>
</dbReference>
<dbReference type="SUPFAM" id="SSF48371">
    <property type="entry name" value="ARM repeat"/>
    <property type="match status" value="1"/>
</dbReference>
<dbReference type="SMART" id="SM00119">
    <property type="entry name" value="HECTc"/>
    <property type="match status" value="1"/>
</dbReference>
<dbReference type="InterPro" id="IPR010309">
    <property type="entry name" value="E3_Ub_ligase_DUF908"/>
</dbReference>
<evidence type="ECO:0000256" key="14">
    <source>
        <dbReference type="SAM" id="MobiDB-lite"/>
    </source>
</evidence>
<name>A0A376B416_9ASCO</name>
<reference evidence="17" key="1">
    <citation type="submission" date="2018-06" db="EMBL/GenBank/DDBJ databases">
        <authorList>
            <person name="Guldener U."/>
        </authorList>
    </citation>
    <scope>NUCLEOTIDE SEQUENCE [LARGE SCALE GENOMIC DNA]</scope>
    <source>
        <strain evidence="17">UTAD17</strain>
    </source>
</reference>
<accession>A0A376B416</accession>
<dbReference type="Gene3D" id="3.90.1750.10">
    <property type="entry name" value="Hect, E3 ligase catalytic domains"/>
    <property type="match status" value="1"/>
</dbReference>
<evidence type="ECO:0000256" key="6">
    <source>
        <dbReference type="ARBA" id="ARBA00022679"/>
    </source>
</evidence>
<dbReference type="VEuPathDB" id="FungiDB:SCODWIG_01196"/>
<dbReference type="GO" id="GO:0006511">
    <property type="term" value="P:ubiquitin-dependent protein catabolic process"/>
    <property type="evidence" value="ECO:0007669"/>
    <property type="project" value="TreeGrafter"/>
</dbReference>
<keyword evidence="7 12" id="KW-0833">Ubl conjugation pathway</keyword>
<keyword evidence="5" id="KW-0813">Transport</keyword>
<evidence type="ECO:0000256" key="3">
    <source>
        <dbReference type="ARBA" id="ARBA00004906"/>
    </source>
</evidence>
<dbReference type="GO" id="GO:0000209">
    <property type="term" value="P:protein polyubiquitination"/>
    <property type="evidence" value="ECO:0007669"/>
    <property type="project" value="TreeGrafter"/>
</dbReference>
<dbReference type="PROSITE" id="PS50237">
    <property type="entry name" value="HECT"/>
    <property type="match status" value="1"/>
</dbReference>
<feature type="compositionally biased region" description="Basic residues" evidence="14">
    <location>
        <begin position="2123"/>
        <end position="2137"/>
    </location>
</feature>
<dbReference type="InterPro" id="IPR000569">
    <property type="entry name" value="HECT_dom"/>
</dbReference>
<evidence type="ECO:0000256" key="7">
    <source>
        <dbReference type="ARBA" id="ARBA00022786"/>
    </source>
</evidence>
<evidence type="ECO:0000256" key="1">
    <source>
        <dbReference type="ARBA" id="ARBA00000885"/>
    </source>
</evidence>
<feature type="compositionally biased region" description="Acidic residues" evidence="14">
    <location>
        <begin position="1904"/>
        <end position="1938"/>
    </location>
</feature>
<feature type="compositionally biased region" description="Low complexity" evidence="14">
    <location>
        <begin position="2481"/>
        <end position="2495"/>
    </location>
</feature>
<evidence type="ECO:0000256" key="4">
    <source>
        <dbReference type="ARBA" id="ARBA00012485"/>
    </source>
</evidence>
<dbReference type="PANTHER" id="PTHR11254:SF67">
    <property type="entry name" value="E3 UBIQUITIN-PROTEIN LIGASE HUWE1"/>
    <property type="match status" value="1"/>
</dbReference>
<comment type="subcellular location">
    <subcellularLocation>
        <location evidence="2">Nucleus</location>
    </subcellularLocation>
</comment>
<dbReference type="InterPro" id="IPR025527">
    <property type="entry name" value="HUWE1/Rev1_UBM"/>
</dbReference>
<dbReference type="FunFam" id="3.30.2160.10:FF:000001">
    <property type="entry name" value="E3 ubiquitin-protein ligase NEDD4-like"/>
    <property type="match status" value="1"/>
</dbReference>
<dbReference type="GO" id="GO:0005634">
    <property type="term" value="C:nucleus"/>
    <property type="evidence" value="ECO:0007669"/>
    <property type="project" value="UniProtKB-SubCell"/>
</dbReference>
<evidence type="ECO:0000256" key="9">
    <source>
        <dbReference type="ARBA" id="ARBA00023242"/>
    </source>
</evidence>
<feature type="region of interest" description="Disordered" evidence="14">
    <location>
        <begin position="2114"/>
        <end position="2141"/>
    </location>
</feature>
<evidence type="ECO:0000259" key="15">
    <source>
        <dbReference type="PROSITE" id="PS50237"/>
    </source>
</evidence>
<comment type="similarity">
    <text evidence="10">Belongs to the UPL family. TOM1/PTR1 subfamily.</text>
</comment>
<dbReference type="FunFam" id="3.30.2410.10:FF:000004">
    <property type="entry name" value="E3 ubiquitin-protein ligase HUWE1, variant"/>
    <property type="match status" value="1"/>
</dbReference>
<dbReference type="GO" id="GO:0061630">
    <property type="term" value="F:ubiquitin protein ligase activity"/>
    <property type="evidence" value="ECO:0007669"/>
    <property type="project" value="UniProtKB-EC"/>
</dbReference>
<feature type="region of interest" description="Disordered" evidence="14">
    <location>
        <begin position="2474"/>
        <end position="2503"/>
    </location>
</feature>
<evidence type="ECO:0000256" key="8">
    <source>
        <dbReference type="ARBA" id="ARBA00022816"/>
    </source>
</evidence>
<gene>
    <name evidence="16" type="ORF">SCODWIG_01196</name>
</gene>
<dbReference type="SUPFAM" id="SSF56204">
    <property type="entry name" value="Hect, E3 ligase catalytic domain"/>
    <property type="match status" value="1"/>
</dbReference>
<keyword evidence="17" id="KW-1185">Reference proteome</keyword>
<evidence type="ECO:0000256" key="2">
    <source>
        <dbReference type="ARBA" id="ARBA00004123"/>
    </source>
</evidence>
<keyword evidence="8" id="KW-0509">mRNA transport</keyword>
<dbReference type="Pfam" id="PF00632">
    <property type="entry name" value="HECT"/>
    <property type="match status" value="1"/>
</dbReference>
<dbReference type="Gene3D" id="3.30.2160.10">
    <property type="entry name" value="Hect, E3 ligase catalytic domain"/>
    <property type="match status" value="1"/>
</dbReference>
<evidence type="ECO:0000313" key="17">
    <source>
        <dbReference type="Proteomes" id="UP000262825"/>
    </source>
</evidence>
<keyword evidence="13" id="KW-0175">Coiled coil</keyword>
<dbReference type="InterPro" id="IPR016024">
    <property type="entry name" value="ARM-type_fold"/>
</dbReference>
<dbReference type="InterPro" id="IPR010314">
    <property type="entry name" value="E3_Ub_ligase_DUF913"/>
</dbReference>
<feature type="coiled-coil region" evidence="13">
    <location>
        <begin position="2280"/>
        <end position="2310"/>
    </location>
</feature>
<evidence type="ECO:0000256" key="12">
    <source>
        <dbReference type="PROSITE-ProRule" id="PRU00104"/>
    </source>
</evidence>
<dbReference type="GO" id="GO:0005737">
    <property type="term" value="C:cytoplasm"/>
    <property type="evidence" value="ECO:0007669"/>
    <property type="project" value="TreeGrafter"/>
</dbReference>
<dbReference type="PANTHER" id="PTHR11254">
    <property type="entry name" value="HECT DOMAIN UBIQUITIN-PROTEIN LIGASE"/>
    <property type="match status" value="1"/>
</dbReference>
<comment type="pathway">
    <text evidence="3">Protein modification; protein ubiquitination.</text>
</comment>
<dbReference type="Pfam" id="PF06025">
    <property type="entry name" value="DUF913"/>
    <property type="match status" value="1"/>
</dbReference>
<dbReference type="InterPro" id="IPR050409">
    <property type="entry name" value="E3_ubiq-protein_ligase"/>
</dbReference>